<reference evidence="1 2" key="1">
    <citation type="submission" date="2020-04" db="EMBL/GenBank/DDBJ databases">
        <authorList>
            <person name="De Canck E."/>
        </authorList>
    </citation>
    <scope>NUCLEOTIDE SEQUENCE [LARGE SCALE GENOMIC DNA]</scope>
    <source>
        <strain evidence="1 2">LMG 26858</strain>
    </source>
</reference>
<keyword evidence="2" id="KW-1185">Reference proteome</keyword>
<dbReference type="AlphaFoldDB" id="A0A6S7ECM5"/>
<protein>
    <submittedName>
        <fullName evidence="1">Uncharacterized protein</fullName>
    </submittedName>
</protein>
<proteinExistence type="predicted"/>
<name>A0A6S7ECM5_9BURK</name>
<evidence type="ECO:0000313" key="1">
    <source>
        <dbReference type="EMBL" id="CAB3904293.1"/>
    </source>
</evidence>
<accession>A0A6S7ECM5</accession>
<organism evidence="1 2">
    <name type="scientific">Achromobacter anxifer</name>
    <dbReference type="NCBI Taxonomy" id="1287737"/>
    <lineage>
        <taxon>Bacteria</taxon>
        <taxon>Pseudomonadati</taxon>
        <taxon>Pseudomonadota</taxon>
        <taxon>Betaproteobacteria</taxon>
        <taxon>Burkholderiales</taxon>
        <taxon>Alcaligenaceae</taxon>
        <taxon>Achromobacter</taxon>
    </lineage>
</organism>
<gene>
    <name evidence="1" type="ORF">LMG26858_04398</name>
</gene>
<dbReference type="RefSeq" id="WP_175209083.1">
    <property type="nucleotide sequence ID" value="NZ_CADILG010000038.1"/>
</dbReference>
<sequence>MSAPEISIPVEVVDAAIKGWFSTLPESWDQQEHFRIRMRAALAAAGYTAAPAAGDARDDLTLNQKYEDACILANANARDAGRYRVVRKSIVDEANGSNQVAAASEAIGLERGAYPTPDQFDAIVDHIAAQQGKVGEA</sequence>
<dbReference type="EMBL" id="CADILG010000038">
    <property type="protein sequence ID" value="CAB3904293.1"/>
    <property type="molecule type" value="Genomic_DNA"/>
</dbReference>
<evidence type="ECO:0000313" key="2">
    <source>
        <dbReference type="Proteomes" id="UP000494117"/>
    </source>
</evidence>
<dbReference type="Proteomes" id="UP000494117">
    <property type="component" value="Unassembled WGS sequence"/>
</dbReference>